<gene>
    <name evidence="2" type="ORF">ACH4OY_13775</name>
</gene>
<feature type="domain" description="Gp5/Type VI secretion system Vgr protein OB-fold" evidence="1">
    <location>
        <begin position="19"/>
        <end position="93"/>
    </location>
</feature>
<name>A0ABW7SMJ5_9ACTN</name>
<dbReference type="Proteomes" id="UP001611075">
    <property type="component" value="Unassembled WGS sequence"/>
</dbReference>
<accession>A0ABW7SMJ5</accession>
<dbReference type="EMBL" id="JBIRPU010000007">
    <property type="protein sequence ID" value="MFI0793741.1"/>
    <property type="molecule type" value="Genomic_DNA"/>
</dbReference>
<dbReference type="InterPro" id="IPR006531">
    <property type="entry name" value="Gp5/Vgr_OB"/>
</dbReference>
<evidence type="ECO:0000259" key="1">
    <source>
        <dbReference type="Pfam" id="PF04717"/>
    </source>
</evidence>
<evidence type="ECO:0000313" key="2">
    <source>
        <dbReference type="EMBL" id="MFI0793741.1"/>
    </source>
</evidence>
<reference evidence="2 3" key="1">
    <citation type="submission" date="2024-10" db="EMBL/GenBank/DDBJ databases">
        <title>The Natural Products Discovery Center: Release of the First 8490 Sequenced Strains for Exploring Actinobacteria Biosynthetic Diversity.</title>
        <authorList>
            <person name="Kalkreuter E."/>
            <person name="Kautsar S.A."/>
            <person name="Yang D."/>
            <person name="Bader C.D."/>
            <person name="Teijaro C.N."/>
            <person name="Fluegel L."/>
            <person name="Davis C.M."/>
            <person name="Simpson J.R."/>
            <person name="Lauterbach L."/>
            <person name="Steele A.D."/>
            <person name="Gui C."/>
            <person name="Meng S."/>
            <person name="Li G."/>
            <person name="Viehrig K."/>
            <person name="Ye F."/>
            <person name="Su P."/>
            <person name="Kiefer A.F."/>
            <person name="Nichols A."/>
            <person name="Cepeda A.J."/>
            <person name="Yan W."/>
            <person name="Fan B."/>
            <person name="Jiang Y."/>
            <person name="Adhikari A."/>
            <person name="Zheng C.-J."/>
            <person name="Schuster L."/>
            <person name="Cowan T.M."/>
            <person name="Smanski M.J."/>
            <person name="Chevrette M.G."/>
            <person name="De Carvalho L.P.S."/>
            <person name="Shen B."/>
        </authorList>
    </citation>
    <scope>NUCLEOTIDE SEQUENCE [LARGE SCALE GENOMIC DNA]</scope>
    <source>
        <strain evidence="2 3">NPDC021253</strain>
    </source>
</reference>
<dbReference type="Gene3D" id="2.40.50.230">
    <property type="entry name" value="Gp5 N-terminal domain"/>
    <property type="match status" value="1"/>
</dbReference>
<keyword evidence="3" id="KW-1185">Reference proteome</keyword>
<protein>
    <submittedName>
        <fullName evidence="2">Phage baseplate assembly protein V</fullName>
    </submittedName>
</protein>
<comment type="caution">
    <text evidence="2">The sequence shown here is derived from an EMBL/GenBank/DDBJ whole genome shotgun (WGS) entry which is preliminary data.</text>
</comment>
<dbReference type="SUPFAM" id="SSF69255">
    <property type="entry name" value="gp5 N-terminal domain-like"/>
    <property type="match status" value="1"/>
</dbReference>
<sequence>MTYPATTAPGPGLRSYGKYRGKVVGNVDPMQQGRVQVTCPAVLGEGRASWALPSAPYGGNGVGFFTVPPVDANIWVEFEAGDPERPIWTGCFWGPGEAPAQPAVAEMKVLRTAGVTLTINDLPGAGGLILEVGDPIVTPPLRIAMTAAGIELSHGKSRIRLSQVSVSVNDGALEVI</sequence>
<dbReference type="RefSeq" id="WP_396679428.1">
    <property type="nucleotide sequence ID" value="NZ_JBIRPU010000007.1"/>
</dbReference>
<dbReference type="InterPro" id="IPR037026">
    <property type="entry name" value="Vgr_OB-fold_dom_sf"/>
</dbReference>
<evidence type="ECO:0000313" key="3">
    <source>
        <dbReference type="Proteomes" id="UP001611075"/>
    </source>
</evidence>
<dbReference type="Pfam" id="PF04717">
    <property type="entry name" value="Phage_base_V"/>
    <property type="match status" value="1"/>
</dbReference>
<proteinExistence type="predicted"/>
<organism evidence="2 3">
    <name type="scientific">Micromonospora rubida</name>
    <dbReference type="NCBI Taxonomy" id="2697657"/>
    <lineage>
        <taxon>Bacteria</taxon>
        <taxon>Bacillati</taxon>
        <taxon>Actinomycetota</taxon>
        <taxon>Actinomycetes</taxon>
        <taxon>Micromonosporales</taxon>
        <taxon>Micromonosporaceae</taxon>
        <taxon>Micromonospora</taxon>
    </lineage>
</organism>